<reference evidence="1" key="1">
    <citation type="submission" date="2018-05" db="EMBL/GenBank/DDBJ databases">
        <authorList>
            <person name="Lanie J.A."/>
            <person name="Ng W.-L."/>
            <person name="Kazmierczak K.M."/>
            <person name="Andrzejewski T.M."/>
            <person name="Davidsen T.M."/>
            <person name="Wayne K.J."/>
            <person name="Tettelin H."/>
            <person name="Glass J.I."/>
            <person name="Rusch D."/>
            <person name="Podicherti R."/>
            <person name="Tsui H.-C.T."/>
            <person name="Winkler M.E."/>
        </authorList>
    </citation>
    <scope>NUCLEOTIDE SEQUENCE</scope>
</reference>
<name>A0A383CEJ1_9ZZZZ</name>
<feature type="non-terminal residue" evidence="1">
    <location>
        <position position="1"/>
    </location>
</feature>
<protein>
    <submittedName>
        <fullName evidence="1">Uncharacterized protein</fullName>
    </submittedName>
</protein>
<dbReference type="AlphaFoldDB" id="A0A383CEJ1"/>
<organism evidence="1">
    <name type="scientific">marine metagenome</name>
    <dbReference type="NCBI Taxonomy" id="408172"/>
    <lineage>
        <taxon>unclassified sequences</taxon>
        <taxon>metagenomes</taxon>
        <taxon>ecological metagenomes</taxon>
    </lineage>
</organism>
<sequence length="241" mass="26372">QFSGETFKSASPRRFVQLEMILSTDDPQVAPTVRSLAIEFDDALVQGARGSIMPRSARPNEDTRFVYTLWPQSDEGDEGFDLLRFVLPGRADDIGVQIGGENIVPNQILTQQDSLLVVLPRTVKADSLQVDFTTRVVRNATVFGLDLGSSTRPGLWQSVEATERRANIVLLPELTGSARLIDDLRFSTPVLTPNGDGTNDQVEISLVIFKVEVADPRVEIFDLSGRIVALLLPSATGPAMH</sequence>
<feature type="non-terminal residue" evidence="1">
    <location>
        <position position="241"/>
    </location>
</feature>
<accession>A0A383CEJ1</accession>
<proteinExistence type="predicted"/>
<evidence type="ECO:0000313" key="1">
    <source>
        <dbReference type="EMBL" id="SVE30816.1"/>
    </source>
</evidence>
<gene>
    <name evidence="1" type="ORF">METZ01_LOCUS483670</name>
</gene>
<dbReference type="EMBL" id="UINC01208330">
    <property type="protein sequence ID" value="SVE30816.1"/>
    <property type="molecule type" value="Genomic_DNA"/>
</dbReference>